<dbReference type="Pfam" id="PF21597">
    <property type="entry name" value="TetR_C_43"/>
    <property type="match status" value="1"/>
</dbReference>
<dbReference type="Pfam" id="PF00440">
    <property type="entry name" value="TetR_N"/>
    <property type="match status" value="1"/>
</dbReference>
<dbReference type="GO" id="GO:0000976">
    <property type="term" value="F:transcription cis-regulatory region binding"/>
    <property type="evidence" value="ECO:0007669"/>
    <property type="project" value="TreeGrafter"/>
</dbReference>
<dbReference type="OrthoDB" id="9795011at2"/>
<dbReference type="Gene3D" id="1.10.357.10">
    <property type="entry name" value="Tetracycline Repressor, domain 2"/>
    <property type="match status" value="1"/>
</dbReference>
<evidence type="ECO:0000313" key="7">
    <source>
        <dbReference type="Proteomes" id="UP000294911"/>
    </source>
</evidence>
<dbReference type="SUPFAM" id="SSF46689">
    <property type="entry name" value="Homeodomain-like"/>
    <property type="match status" value="1"/>
</dbReference>
<evidence type="ECO:0000313" key="6">
    <source>
        <dbReference type="EMBL" id="TCP46286.1"/>
    </source>
</evidence>
<dbReference type="InterPro" id="IPR001647">
    <property type="entry name" value="HTH_TetR"/>
</dbReference>
<dbReference type="AlphaFoldDB" id="A0A4V2SSB8"/>
<keyword evidence="2 4" id="KW-0238">DNA-binding</keyword>
<dbReference type="Proteomes" id="UP000294911">
    <property type="component" value="Unassembled WGS sequence"/>
</dbReference>
<name>A0A4V2SSB8_9PSEU</name>
<evidence type="ECO:0000259" key="5">
    <source>
        <dbReference type="PROSITE" id="PS50977"/>
    </source>
</evidence>
<dbReference type="PRINTS" id="PR00455">
    <property type="entry name" value="HTHTETR"/>
</dbReference>
<keyword evidence="7" id="KW-1185">Reference proteome</keyword>
<dbReference type="RefSeq" id="WP_132879716.1">
    <property type="nucleotide sequence ID" value="NZ_SLXQ01000014.1"/>
</dbReference>
<accession>A0A4V2SSB8</accession>
<organism evidence="6 7">
    <name type="scientific">Tamaricihabitans halophyticus</name>
    <dbReference type="NCBI Taxonomy" id="1262583"/>
    <lineage>
        <taxon>Bacteria</taxon>
        <taxon>Bacillati</taxon>
        <taxon>Actinomycetota</taxon>
        <taxon>Actinomycetes</taxon>
        <taxon>Pseudonocardiales</taxon>
        <taxon>Pseudonocardiaceae</taxon>
        <taxon>Tamaricihabitans</taxon>
    </lineage>
</organism>
<dbReference type="InterPro" id="IPR050109">
    <property type="entry name" value="HTH-type_TetR-like_transc_reg"/>
</dbReference>
<proteinExistence type="predicted"/>
<protein>
    <submittedName>
        <fullName evidence="6">TetR family transcriptional regulator</fullName>
    </submittedName>
</protein>
<keyword evidence="1" id="KW-0805">Transcription regulation</keyword>
<comment type="caution">
    <text evidence="6">The sequence shown here is derived from an EMBL/GenBank/DDBJ whole genome shotgun (WGS) entry which is preliminary data.</text>
</comment>
<gene>
    <name evidence="6" type="ORF">EV191_11483</name>
</gene>
<feature type="domain" description="HTH tetR-type" evidence="5">
    <location>
        <begin position="13"/>
        <end position="72"/>
    </location>
</feature>
<dbReference type="EMBL" id="SLXQ01000014">
    <property type="protein sequence ID" value="TCP46286.1"/>
    <property type="molecule type" value="Genomic_DNA"/>
</dbReference>
<dbReference type="InterPro" id="IPR009057">
    <property type="entry name" value="Homeodomain-like_sf"/>
</dbReference>
<dbReference type="GO" id="GO:0003700">
    <property type="term" value="F:DNA-binding transcription factor activity"/>
    <property type="evidence" value="ECO:0007669"/>
    <property type="project" value="TreeGrafter"/>
</dbReference>
<dbReference type="PANTHER" id="PTHR30055:SF234">
    <property type="entry name" value="HTH-TYPE TRANSCRIPTIONAL REGULATOR BETI"/>
    <property type="match status" value="1"/>
</dbReference>
<evidence type="ECO:0000256" key="3">
    <source>
        <dbReference type="ARBA" id="ARBA00023163"/>
    </source>
</evidence>
<evidence type="ECO:0000256" key="1">
    <source>
        <dbReference type="ARBA" id="ARBA00023015"/>
    </source>
</evidence>
<feature type="DNA-binding region" description="H-T-H motif" evidence="4">
    <location>
        <begin position="35"/>
        <end position="54"/>
    </location>
</feature>
<reference evidence="6 7" key="1">
    <citation type="submission" date="2019-03" db="EMBL/GenBank/DDBJ databases">
        <title>Genomic Encyclopedia of Type Strains, Phase IV (KMG-IV): sequencing the most valuable type-strain genomes for metagenomic binning, comparative biology and taxonomic classification.</title>
        <authorList>
            <person name="Goeker M."/>
        </authorList>
    </citation>
    <scope>NUCLEOTIDE SEQUENCE [LARGE SCALE GENOMIC DNA]</scope>
    <source>
        <strain evidence="6 7">DSM 45765</strain>
    </source>
</reference>
<keyword evidence="3" id="KW-0804">Transcription</keyword>
<evidence type="ECO:0000256" key="4">
    <source>
        <dbReference type="PROSITE-ProRule" id="PRU00335"/>
    </source>
</evidence>
<sequence>MTAANRALRADARRNRERVVAQAAIEFAAHGADVNLDDIARAAGVGSATLYRHFPSRDALLAEVIQDSVEALDAQARQLMDACEPDVALTRWFAAAVKHAASYQGLSASLMRSFYGDGSPLHAACEAMHASGAEVLHRAQATGHADAALTADDLFSLVNAAAWAAEWNNATHEDALRHFATLVARSLNAPR</sequence>
<dbReference type="InterPro" id="IPR049445">
    <property type="entry name" value="TetR_SbtR-like_C"/>
</dbReference>
<evidence type="ECO:0000256" key="2">
    <source>
        <dbReference type="ARBA" id="ARBA00023125"/>
    </source>
</evidence>
<dbReference type="PANTHER" id="PTHR30055">
    <property type="entry name" value="HTH-TYPE TRANSCRIPTIONAL REGULATOR RUTR"/>
    <property type="match status" value="1"/>
</dbReference>
<dbReference type="PROSITE" id="PS50977">
    <property type="entry name" value="HTH_TETR_2"/>
    <property type="match status" value="1"/>
</dbReference>